<dbReference type="InterPro" id="IPR036026">
    <property type="entry name" value="Seven-hairpin_glycosidases"/>
</dbReference>
<sequence length="648" mass="73477">MLVHFVLLASSFFITPFEARFMQNSKSKASSKQSNQMMFPLTRKTPKHQTKPGVPPTHEVDPTEPLKPLPQPPSPLSDDPVFPTPHPVRRYVDILDSPPASRWPKLQNEALCKQRRDEIKEAFLYAWEPYELYAWGHDEINPISRTPYNWLSKQATMIIDSATTMKIMGLEDKFKKCMDWIKNDMKVYKGGSSNLFETTIRILGGLISLYDLSGDKQVLDRAEELGDAIIYSFDSNTITSIPRNSFSFSKPSRKPTFETRLETLMNDPSHNASKLYLPTQQDLEKGTGTNSATSCLAELGVYFELVALSDRTGDPHYAKHALRALQVSLAAPRSAPGVVRAYIQHDGSRTTGPFTIGSFADSFYEYLIKTGLYSDEYEIDLVGHTANTSKPLSEPKSINDHWEEIMKAFYKNVRTNGDGFKFIPSDGSGGTWEHLACFAGGNLGLGAYYLNNWTKLPSQQVIEHPVNEKMPKRQDKTPTTRADWLDTFFQLGKDLTHTCYQMYHGSPSGLSGVEVNMNVLPTGSKPIREYDLCPEAVESIFYMWRLTGDPIWQEYNWEIFQSIKRHARLDERTEGTTVVPGGYSCISDPSSATPHSRDKMTTFFLSETLKYIYLTFCDPDTVMPLDKWVFSTEAHPFAQRKYLKVIKP</sequence>
<dbReference type="Proteomes" id="UP001281761">
    <property type="component" value="Unassembled WGS sequence"/>
</dbReference>
<protein>
    <recommendedName>
        <fullName evidence="10">alpha-1,2-Mannosidase</fullName>
        <ecNumber evidence="10">3.2.1.-</ecNumber>
    </recommendedName>
</protein>
<keyword evidence="14" id="KW-1185">Reference proteome</keyword>
<evidence type="ECO:0000313" key="14">
    <source>
        <dbReference type="Proteomes" id="UP001281761"/>
    </source>
</evidence>
<dbReference type="EMBL" id="JARBJD010000075">
    <property type="protein sequence ID" value="KAK2954725.1"/>
    <property type="molecule type" value="Genomic_DNA"/>
</dbReference>
<feature type="chain" id="PRO_5045947373" description="alpha-1,2-Mannosidase" evidence="12">
    <location>
        <begin position="20"/>
        <end position="648"/>
    </location>
</feature>
<dbReference type="InterPro" id="IPR050749">
    <property type="entry name" value="Glycosyl_Hydrolase_47"/>
</dbReference>
<dbReference type="InterPro" id="IPR001382">
    <property type="entry name" value="Glyco_hydro_47"/>
</dbReference>
<comment type="similarity">
    <text evidence="3 10">Belongs to the glycosyl hydrolase 47 family.</text>
</comment>
<evidence type="ECO:0000256" key="8">
    <source>
        <dbReference type="ARBA" id="ARBA00047669"/>
    </source>
</evidence>
<evidence type="ECO:0000313" key="13">
    <source>
        <dbReference type="EMBL" id="KAK2954725.1"/>
    </source>
</evidence>
<dbReference type="PANTHER" id="PTHR11742">
    <property type="entry name" value="MANNOSYL-OLIGOSACCHARIDE ALPHA-1,2-MANNOSIDASE-RELATED"/>
    <property type="match status" value="1"/>
</dbReference>
<keyword evidence="4" id="KW-0479">Metal-binding</keyword>
<evidence type="ECO:0000256" key="2">
    <source>
        <dbReference type="ARBA" id="ARBA00004922"/>
    </source>
</evidence>
<dbReference type="Gene3D" id="1.50.10.10">
    <property type="match status" value="1"/>
</dbReference>
<keyword evidence="5 10" id="KW-0378">Hydrolase</keyword>
<comment type="pathway">
    <text evidence="2">Protein modification; protein glycosylation.</text>
</comment>
<reference evidence="13 14" key="1">
    <citation type="journal article" date="2022" name="bioRxiv">
        <title>Genomics of Preaxostyla Flagellates Illuminates Evolutionary Transitions and the Path Towards Mitochondrial Loss.</title>
        <authorList>
            <person name="Novak L.V.F."/>
            <person name="Treitli S.C."/>
            <person name="Pyrih J."/>
            <person name="Halakuc P."/>
            <person name="Pipaliya S.V."/>
            <person name="Vacek V."/>
            <person name="Brzon O."/>
            <person name="Soukal P."/>
            <person name="Eme L."/>
            <person name="Dacks J.B."/>
            <person name="Karnkowska A."/>
            <person name="Elias M."/>
            <person name="Hampl V."/>
        </authorList>
    </citation>
    <scope>NUCLEOTIDE SEQUENCE [LARGE SCALE GENOMIC DNA]</scope>
    <source>
        <strain evidence="13">NAU3</strain>
        <tissue evidence="13">Gut</tissue>
    </source>
</reference>
<keyword evidence="12" id="KW-0732">Signal</keyword>
<evidence type="ECO:0000256" key="12">
    <source>
        <dbReference type="SAM" id="SignalP"/>
    </source>
</evidence>
<evidence type="ECO:0000256" key="4">
    <source>
        <dbReference type="ARBA" id="ARBA00022723"/>
    </source>
</evidence>
<name>A0ABQ9XTD3_9EUKA</name>
<feature type="region of interest" description="Disordered" evidence="11">
    <location>
        <begin position="41"/>
        <end position="79"/>
    </location>
</feature>
<evidence type="ECO:0000256" key="10">
    <source>
        <dbReference type="RuleBase" id="RU361193"/>
    </source>
</evidence>
<feature type="signal peptide" evidence="12">
    <location>
        <begin position="1"/>
        <end position="19"/>
    </location>
</feature>
<dbReference type="Pfam" id="PF01532">
    <property type="entry name" value="Glyco_hydro_47"/>
    <property type="match status" value="1"/>
</dbReference>
<dbReference type="PRINTS" id="PR00747">
    <property type="entry name" value="GLYHDRLASE47"/>
</dbReference>
<keyword evidence="7" id="KW-1015">Disulfide bond</keyword>
<evidence type="ECO:0000256" key="5">
    <source>
        <dbReference type="ARBA" id="ARBA00022801"/>
    </source>
</evidence>
<dbReference type="EC" id="3.2.1.-" evidence="10"/>
<proteinExistence type="inferred from homology"/>
<evidence type="ECO:0000256" key="7">
    <source>
        <dbReference type="ARBA" id="ARBA00023157"/>
    </source>
</evidence>
<organism evidence="13 14">
    <name type="scientific">Blattamonas nauphoetae</name>
    <dbReference type="NCBI Taxonomy" id="2049346"/>
    <lineage>
        <taxon>Eukaryota</taxon>
        <taxon>Metamonada</taxon>
        <taxon>Preaxostyla</taxon>
        <taxon>Oxymonadida</taxon>
        <taxon>Blattamonas</taxon>
    </lineage>
</organism>
<gene>
    <name evidence="13" type="ORF">BLNAU_10381</name>
</gene>
<dbReference type="GO" id="GO:0016798">
    <property type="term" value="F:hydrolase activity, acting on glycosyl bonds"/>
    <property type="evidence" value="ECO:0007669"/>
    <property type="project" value="UniProtKB-KW"/>
</dbReference>
<dbReference type="SUPFAM" id="SSF48225">
    <property type="entry name" value="Seven-hairpin glycosidases"/>
    <property type="match status" value="1"/>
</dbReference>
<evidence type="ECO:0000256" key="9">
    <source>
        <dbReference type="ARBA" id="ARBA00048605"/>
    </source>
</evidence>
<comment type="catalytic activity">
    <reaction evidence="9">
        <text>N(4)-(alpha-D-Man-(1-&gt;2)-alpha-D-Man-(1-&gt;2)-alpha-D-Man-(1-&gt;3)-[alpha-D-Man-(1-&gt;2)-alpha-D-Man-(1-&gt;3)-[alpha-D-Man-(1-&gt;2)-alpha-D-Man-(1-&gt;6)]-alpha-D-Man-(1-&gt;6)]-beta-D-Man-(1-&gt;4)-beta-D-GlcNAc-(1-&gt;4)-beta-D-GlcNAc)-L-asparaginyl-[protein] (N-glucan mannose isomer 9A1,2,3B1,2,3) + 4 H2O = N(4)-(alpha-D-Man-(1-&gt;3)-[alpha-D-Man-(1-&gt;3)-[alpha-D-Man-(1-&gt;6)]-alpha-D-Man-(1-&gt;6)]-beta-D-Man-(1-&gt;4)-beta-D-GlcNAc-(1-&gt;4)-beta-D-GlcNAc)-L-asparaginyl-[protein] (N-glucan mannose isomer 5A1,2) + 4 beta-D-mannose</text>
        <dbReference type="Rhea" id="RHEA:56008"/>
        <dbReference type="Rhea" id="RHEA-COMP:14356"/>
        <dbReference type="Rhea" id="RHEA-COMP:14367"/>
        <dbReference type="ChEBI" id="CHEBI:15377"/>
        <dbReference type="ChEBI" id="CHEBI:28563"/>
        <dbReference type="ChEBI" id="CHEBI:59087"/>
        <dbReference type="ChEBI" id="CHEBI:139493"/>
        <dbReference type="EC" id="3.2.1.113"/>
    </reaction>
</comment>
<dbReference type="InterPro" id="IPR012341">
    <property type="entry name" value="6hp_glycosidase-like_sf"/>
</dbReference>
<accession>A0ABQ9XTD3</accession>
<comment type="cofactor">
    <cofactor evidence="1">
        <name>Ca(2+)</name>
        <dbReference type="ChEBI" id="CHEBI:29108"/>
    </cofactor>
</comment>
<comment type="caution">
    <text evidence="13">The sequence shown here is derived from an EMBL/GenBank/DDBJ whole genome shotgun (WGS) entry which is preliminary data.</text>
</comment>
<comment type="catalytic activity">
    <reaction evidence="8">
        <text>N(4)-(alpha-D-Man-(1-&gt;2)-alpha-D-Man-(1-&gt;2)-alpha-D-Man-(1-&gt;3)-[alpha-D-Man-(1-&gt;3)-[alpha-D-Man-(1-&gt;2)-alpha-D-Man-(1-&gt;6)]-alpha-D-Man-(1-&gt;6)]-beta-D-Man-(1-&gt;4)-beta-D-GlcNAc-(1-&gt;4)-beta-D-GlcNAc)-L-asparaginyl-[protein] (N-glucan mannose isomer 8A1,2,3B1,3) + 3 H2O = N(4)-(alpha-D-Man-(1-&gt;3)-[alpha-D-Man-(1-&gt;3)-[alpha-D-Man-(1-&gt;6)]-alpha-D-Man-(1-&gt;6)]-beta-D-Man-(1-&gt;4)-beta-D-GlcNAc-(1-&gt;4)-beta-D-GlcNAc)-L-asparaginyl-[protein] (N-glucan mannose isomer 5A1,2) + 3 beta-D-mannose</text>
        <dbReference type="Rhea" id="RHEA:56028"/>
        <dbReference type="Rhea" id="RHEA-COMP:14358"/>
        <dbReference type="Rhea" id="RHEA-COMP:14367"/>
        <dbReference type="ChEBI" id="CHEBI:15377"/>
        <dbReference type="ChEBI" id="CHEBI:28563"/>
        <dbReference type="ChEBI" id="CHEBI:59087"/>
        <dbReference type="ChEBI" id="CHEBI:60628"/>
        <dbReference type="EC" id="3.2.1.113"/>
    </reaction>
</comment>
<evidence type="ECO:0000256" key="6">
    <source>
        <dbReference type="ARBA" id="ARBA00022837"/>
    </source>
</evidence>
<feature type="compositionally biased region" description="Pro residues" evidence="11">
    <location>
        <begin position="65"/>
        <end position="75"/>
    </location>
</feature>
<evidence type="ECO:0000256" key="11">
    <source>
        <dbReference type="SAM" id="MobiDB-lite"/>
    </source>
</evidence>
<keyword evidence="6" id="KW-0106">Calcium</keyword>
<evidence type="ECO:0000256" key="1">
    <source>
        <dbReference type="ARBA" id="ARBA00001913"/>
    </source>
</evidence>
<keyword evidence="10 13" id="KW-0326">Glycosidase</keyword>
<dbReference type="PANTHER" id="PTHR11742:SF55">
    <property type="entry name" value="ENDOPLASMIC RETICULUM MANNOSYL-OLIGOSACCHARIDE 1,2-ALPHA-MANNOSIDASE"/>
    <property type="match status" value="1"/>
</dbReference>
<evidence type="ECO:0000256" key="3">
    <source>
        <dbReference type="ARBA" id="ARBA00007658"/>
    </source>
</evidence>